<evidence type="ECO:0008006" key="9">
    <source>
        <dbReference type="Google" id="ProtNLM"/>
    </source>
</evidence>
<evidence type="ECO:0000256" key="1">
    <source>
        <dbReference type="ARBA" id="ARBA00001924"/>
    </source>
</evidence>
<evidence type="ECO:0000256" key="3">
    <source>
        <dbReference type="ARBA" id="ARBA00022723"/>
    </source>
</evidence>
<evidence type="ECO:0000256" key="4">
    <source>
        <dbReference type="ARBA" id="ARBA00023002"/>
    </source>
</evidence>
<evidence type="ECO:0000259" key="5">
    <source>
        <dbReference type="Pfam" id="PF00174"/>
    </source>
</evidence>
<dbReference type="InterPro" id="IPR008335">
    <property type="entry name" value="Mopterin_OxRdtase_euk"/>
</dbReference>
<evidence type="ECO:0000259" key="6">
    <source>
        <dbReference type="Pfam" id="PF03404"/>
    </source>
</evidence>
<dbReference type="SUPFAM" id="SSF81296">
    <property type="entry name" value="E set domains"/>
    <property type="match status" value="1"/>
</dbReference>
<feature type="domain" description="Oxidoreductase molybdopterin-binding" evidence="5">
    <location>
        <begin position="39"/>
        <end position="223"/>
    </location>
</feature>
<feature type="domain" description="Moybdenum cofactor oxidoreductase dimerisation" evidence="6">
    <location>
        <begin position="249"/>
        <end position="296"/>
    </location>
</feature>
<feature type="domain" description="Moybdenum cofactor oxidoreductase dimerisation" evidence="6">
    <location>
        <begin position="335"/>
        <end position="415"/>
    </location>
</feature>
<keyword evidence="3" id="KW-0479">Metal-binding</keyword>
<dbReference type="InterPro" id="IPR014756">
    <property type="entry name" value="Ig_E-set"/>
</dbReference>
<dbReference type="Pfam" id="PF00174">
    <property type="entry name" value="Oxidored_molyb"/>
    <property type="match status" value="1"/>
</dbReference>
<proteinExistence type="predicted"/>
<dbReference type="InterPro" id="IPR000572">
    <property type="entry name" value="OxRdtase_Mopterin-bd_dom"/>
</dbReference>
<dbReference type="GO" id="GO:0005739">
    <property type="term" value="C:mitochondrion"/>
    <property type="evidence" value="ECO:0007669"/>
    <property type="project" value="TreeGrafter"/>
</dbReference>
<keyword evidence="4" id="KW-0560">Oxidoreductase</keyword>
<dbReference type="PANTHER" id="PTHR19372:SF7">
    <property type="entry name" value="SULFITE OXIDASE, MITOCHONDRIAL"/>
    <property type="match status" value="1"/>
</dbReference>
<dbReference type="InterPro" id="IPR036374">
    <property type="entry name" value="OxRdtase_Mopterin-bd_sf"/>
</dbReference>
<dbReference type="SUPFAM" id="SSF56524">
    <property type="entry name" value="Oxidoreductase molybdopterin-binding domain"/>
    <property type="match status" value="1"/>
</dbReference>
<evidence type="ECO:0000313" key="8">
    <source>
        <dbReference type="Proteomes" id="UP000237144"/>
    </source>
</evidence>
<dbReference type="PRINTS" id="PR00407">
    <property type="entry name" value="EUMOPTERIN"/>
</dbReference>
<accession>A0A2S5BAS0</accession>
<dbReference type="Proteomes" id="UP000237144">
    <property type="component" value="Unassembled WGS sequence"/>
</dbReference>
<gene>
    <name evidence="7" type="ORF">BMF94_3039</name>
</gene>
<dbReference type="STRING" id="741276.A0A2S5BAS0"/>
<sequence length="423" mass="46385">MAAEHHHVLSKQPLNAEPPPDVLVSTFLTSNRDVYHRNHGEFVELDAKSYNLIVSSEADAVRLTKSDFALAELQQDFPKRDLVTVLSCAGNRRTEMDHEKEVEGLKWGTSAIANCHFAGAMLTDLLKSAGLELDKLPSPESLHIHFETSQNCEDDSYYAASLPLSIALDPERPTLLAYEMNHAPLEPAHGFPLRVVVPGVIGARSVKWLERIVIRDHESDNFYQARDYKVLPPEATPDTKAEYLKKTPALMEFPLNSVICSPAEGEMLSLDGEGAVTVKGYAVGTSGIRIESVQVAIVPLPVLSIRATDSNLLPEITSSEAYKIRAHASTLLASAWTKATLDEGAKEPGAITTANKHWGWTLFSAQIAVSDDVRQLGKPEVALIAYATDVEGHKQEMQTNWNLRGVAEASWSVVKCRFNSAVP</sequence>
<dbReference type="GO" id="GO:0008482">
    <property type="term" value="F:sulfite oxidase activity"/>
    <property type="evidence" value="ECO:0007669"/>
    <property type="project" value="TreeGrafter"/>
</dbReference>
<dbReference type="FunFam" id="3.90.420.10:FF:000002">
    <property type="entry name" value="sulfite oxidase, mitochondrial"/>
    <property type="match status" value="1"/>
</dbReference>
<dbReference type="GO" id="GO:0006790">
    <property type="term" value="P:sulfur compound metabolic process"/>
    <property type="evidence" value="ECO:0007669"/>
    <property type="project" value="TreeGrafter"/>
</dbReference>
<dbReference type="InterPro" id="IPR005066">
    <property type="entry name" value="MoCF_OxRdtse_dimer"/>
</dbReference>
<evidence type="ECO:0000313" key="7">
    <source>
        <dbReference type="EMBL" id="POY73869.1"/>
    </source>
</evidence>
<dbReference type="GO" id="GO:0020037">
    <property type="term" value="F:heme binding"/>
    <property type="evidence" value="ECO:0007669"/>
    <property type="project" value="TreeGrafter"/>
</dbReference>
<dbReference type="GO" id="GO:0030151">
    <property type="term" value="F:molybdenum ion binding"/>
    <property type="evidence" value="ECO:0007669"/>
    <property type="project" value="InterPro"/>
</dbReference>
<dbReference type="Gene3D" id="3.90.420.10">
    <property type="entry name" value="Oxidoreductase, molybdopterin-binding domain"/>
    <property type="match status" value="1"/>
</dbReference>
<comment type="cofactor">
    <cofactor evidence="1">
        <name>Mo-molybdopterin</name>
        <dbReference type="ChEBI" id="CHEBI:71302"/>
    </cofactor>
</comment>
<dbReference type="OrthoDB" id="10051395at2759"/>
<dbReference type="Pfam" id="PF03404">
    <property type="entry name" value="Mo-co_dimer"/>
    <property type="match status" value="2"/>
</dbReference>
<keyword evidence="2" id="KW-0500">Molybdenum</keyword>
<reference evidence="7 8" key="1">
    <citation type="journal article" date="2018" name="Front. Microbiol.">
        <title>Prospects for Fungal Bioremediation of Acidic Radioactive Waste Sites: Characterization and Genome Sequence of Rhodotorula taiwanensis MD1149.</title>
        <authorList>
            <person name="Tkavc R."/>
            <person name="Matrosova V.Y."/>
            <person name="Grichenko O.E."/>
            <person name="Gostincar C."/>
            <person name="Volpe R.P."/>
            <person name="Klimenkova P."/>
            <person name="Gaidamakova E.K."/>
            <person name="Zhou C.E."/>
            <person name="Stewart B.J."/>
            <person name="Lyman M.G."/>
            <person name="Malfatti S.A."/>
            <person name="Rubinfeld B."/>
            <person name="Courtot M."/>
            <person name="Singh J."/>
            <person name="Dalgard C.L."/>
            <person name="Hamilton T."/>
            <person name="Frey K.G."/>
            <person name="Gunde-Cimerman N."/>
            <person name="Dugan L."/>
            <person name="Daly M.J."/>
        </authorList>
    </citation>
    <scope>NUCLEOTIDE SEQUENCE [LARGE SCALE GENOMIC DNA]</scope>
    <source>
        <strain evidence="7 8">MD1149</strain>
    </source>
</reference>
<evidence type="ECO:0000256" key="2">
    <source>
        <dbReference type="ARBA" id="ARBA00022505"/>
    </source>
</evidence>
<protein>
    <recommendedName>
        <fullName evidence="9">Sulfite oxidase</fullName>
    </recommendedName>
</protein>
<dbReference type="GO" id="GO:0043546">
    <property type="term" value="F:molybdopterin cofactor binding"/>
    <property type="evidence" value="ECO:0007669"/>
    <property type="project" value="TreeGrafter"/>
</dbReference>
<dbReference type="EMBL" id="PJQD01000033">
    <property type="protein sequence ID" value="POY73869.1"/>
    <property type="molecule type" value="Genomic_DNA"/>
</dbReference>
<keyword evidence="8" id="KW-1185">Reference proteome</keyword>
<organism evidence="7 8">
    <name type="scientific">Rhodotorula taiwanensis</name>
    <dbReference type="NCBI Taxonomy" id="741276"/>
    <lineage>
        <taxon>Eukaryota</taxon>
        <taxon>Fungi</taxon>
        <taxon>Dikarya</taxon>
        <taxon>Basidiomycota</taxon>
        <taxon>Pucciniomycotina</taxon>
        <taxon>Microbotryomycetes</taxon>
        <taxon>Sporidiobolales</taxon>
        <taxon>Sporidiobolaceae</taxon>
        <taxon>Rhodotorula</taxon>
    </lineage>
</organism>
<comment type="caution">
    <text evidence="7">The sequence shown here is derived from an EMBL/GenBank/DDBJ whole genome shotgun (WGS) entry which is preliminary data.</text>
</comment>
<dbReference type="Gene3D" id="2.60.40.650">
    <property type="match status" value="2"/>
</dbReference>
<dbReference type="PANTHER" id="PTHR19372">
    <property type="entry name" value="SULFITE REDUCTASE"/>
    <property type="match status" value="1"/>
</dbReference>
<name>A0A2S5BAS0_9BASI</name>
<dbReference type="AlphaFoldDB" id="A0A2S5BAS0"/>